<proteinExistence type="predicted"/>
<evidence type="ECO:0000313" key="2">
    <source>
        <dbReference type="EMBL" id="QCD87453.1"/>
    </source>
</evidence>
<keyword evidence="3" id="KW-1185">Reference proteome</keyword>
<evidence type="ECO:0000256" key="1">
    <source>
        <dbReference type="SAM" id="MobiDB-lite"/>
    </source>
</evidence>
<protein>
    <submittedName>
        <fullName evidence="2">Uncharacterized protein</fullName>
    </submittedName>
</protein>
<feature type="region of interest" description="Disordered" evidence="1">
    <location>
        <begin position="60"/>
        <end position="95"/>
    </location>
</feature>
<dbReference type="AlphaFoldDB" id="A0A4D6LG31"/>
<dbReference type="Proteomes" id="UP000501690">
    <property type="component" value="Linkage Group LG3"/>
</dbReference>
<dbReference type="EMBL" id="CP039347">
    <property type="protein sequence ID" value="QCD87453.1"/>
    <property type="molecule type" value="Genomic_DNA"/>
</dbReference>
<gene>
    <name evidence="2" type="ORF">DEO72_LG3g1989</name>
</gene>
<sequence length="95" mass="10660">MKIAHAELDKEVWELWEGVVEENELGFRKALRQASLLFDIRADDDHFDVGKDVYQKSLVQIEDIPPCPEHAEDTPSTPSREGRKGGGANGIEGRD</sequence>
<name>A0A4D6LG31_VIGUN</name>
<reference evidence="2 3" key="1">
    <citation type="submission" date="2019-04" db="EMBL/GenBank/DDBJ databases">
        <title>An improved genome assembly and genetic linkage map for asparagus bean, Vigna unguiculata ssp. sesquipedialis.</title>
        <authorList>
            <person name="Xia Q."/>
            <person name="Zhang R."/>
            <person name="Dong Y."/>
        </authorList>
    </citation>
    <scope>NUCLEOTIDE SEQUENCE [LARGE SCALE GENOMIC DNA]</scope>
    <source>
        <tissue evidence="2">Leaf</tissue>
    </source>
</reference>
<feature type="compositionally biased region" description="Gly residues" evidence="1">
    <location>
        <begin position="85"/>
        <end position="95"/>
    </location>
</feature>
<organism evidence="2 3">
    <name type="scientific">Vigna unguiculata</name>
    <name type="common">Cowpea</name>
    <dbReference type="NCBI Taxonomy" id="3917"/>
    <lineage>
        <taxon>Eukaryota</taxon>
        <taxon>Viridiplantae</taxon>
        <taxon>Streptophyta</taxon>
        <taxon>Embryophyta</taxon>
        <taxon>Tracheophyta</taxon>
        <taxon>Spermatophyta</taxon>
        <taxon>Magnoliopsida</taxon>
        <taxon>eudicotyledons</taxon>
        <taxon>Gunneridae</taxon>
        <taxon>Pentapetalae</taxon>
        <taxon>rosids</taxon>
        <taxon>fabids</taxon>
        <taxon>Fabales</taxon>
        <taxon>Fabaceae</taxon>
        <taxon>Papilionoideae</taxon>
        <taxon>50 kb inversion clade</taxon>
        <taxon>NPAAA clade</taxon>
        <taxon>indigoferoid/millettioid clade</taxon>
        <taxon>Phaseoleae</taxon>
        <taxon>Vigna</taxon>
    </lineage>
</organism>
<evidence type="ECO:0000313" key="3">
    <source>
        <dbReference type="Proteomes" id="UP000501690"/>
    </source>
</evidence>
<accession>A0A4D6LG31</accession>